<keyword evidence="1" id="KW-0732">Signal</keyword>
<evidence type="ECO:0008006" key="4">
    <source>
        <dbReference type="Google" id="ProtNLM"/>
    </source>
</evidence>
<feature type="chain" id="PRO_5039607463" description="Secreted protein" evidence="1">
    <location>
        <begin position="24"/>
        <end position="180"/>
    </location>
</feature>
<evidence type="ECO:0000313" key="2">
    <source>
        <dbReference type="EMBL" id="GGN08163.1"/>
    </source>
</evidence>
<dbReference type="AlphaFoldDB" id="A0A917XCM8"/>
<dbReference type="EMBL" id="BMML01000006">
    <property type="protein sequence ID" value="GGN08163.1"/>
    <property type="molecule type" value="Genomic_DNA"/>
</dbReference>
<reference evidence="2" key="1">
    <citation type="journal article" date="2014" name="Int. J. Syst. Evol. Microbiol.">
        <title>Complete genome sequence of Corynebacterium casei LMG S-19264T (=DSM 44701T), isolated from a smear-ripened cheese.</title>
        <authorList>
            <consortium name="US DOE Joint Genome Institute (JGI-PGF)"/>
            <person name="Walter F."/>
            <person name="Albersmeier A."/>
            <person name="Kalinowski J."/>
            <person name="Ruckert C."/>
        </authorList>
    </citation>
    <scope>NUCLEOTIDE SEQUENCE</scope>
    <source>
        <strain evidence="2">CGMCC 4.7110</strain>
    </source>
</reference>
<accession>A0A917XCM8</accession>
<keyword evidence="3" id="KW-1185">Reference proteome</keyword>
<evidence type="ECO:0000256" key="1">
    <source>
        <dbReference type="SAM" id="SignalP"/>
    </source>
</evidence>
<reference evidence="2" key="2">
    <citation type="submission" date="2020-09" db="EMBL/GenBank/DDBJ databases">
        <authorList>
            <person name="Sun Q."/>
            <person name="Zhou Y."/>
        </authorList>
    </citation>
    <scope>NUCLEOTIDE SEQUENCE</scope>
    <source>
        <strain evidence="2">CGMCC 4.7110</strain>
    </source>
</reference>
<evidence type="ECO:0000313" key="3">
    <source>
        <dbReference type="Proteomes" id="UP000653411"/>
    </source>
</evidence>
<dbReference type="RefSeq" id="WP_189263426.1">
    <property type="nucleotide sequence ID" value="NZ_BMML01000006.1"/>
</dbReference>
<name>A0A917XCM8_9ACTN</name>
<protein>
    <recommendedName>
        <fullName evidence="4">Secreted protein</fullName>
    </recommendedName>
</protein>
<sequence length="180" mass="18793">MKQVLRTSLAAVAATLLIGTATAFTEPSDATTATVAHPAKAGIAKLNTAVNLPSGVWTDTPLEITLPRAGTYALDADVRGRLAGTPAINTYITARLWNVNSGAELPQSERLVYQIINLNAGDATAGGNQTAPISELIRVGGPTTIRLQARRVDAVGAAGIAQIYSDNSGYTSLRYERVGF</sequence>
<organism evidence="2 3">
    <name type="scientific">Streptomyces fuscichromogenes</name>
    <dbReference type="NCBI Taxonomy" id="1324013"/>
    <lineage>
        <taxon>Bacteria</taxon>
        <taxon>Bacillati</taxon>
        <taxon>Actinomycetota</taxon>
        <taxon>Actinomycetes</taxon>
        <taxon>Kitasatosporales</taxon>
        <taxon>Streptomycetaceae</taxon>
        <taxon>Streptomyces</taxon>
    </lineage>
</organism>
<comment type="caution">
    <text evidence="2">The sequence shown here is derived from an EMBL/GenBank/DDBJ whole genome shotgun (WGS) entry which is preliminary data.</text>
</comment>
<proteinExistence type="predicted"/>
<feature type="signal peptide" evidence="1">
    <location>
        <begin position="1"/>
        <end position="23"/>
    </location>
</feature>
<gene>
    <name evidence="2" type="ORF">GCM10011578_032930</name>
</gene>
<dbReference type="Proteomes" id="UP000653411">
    <property type="component" value="Unassembled WGS sequence"/>
</dbReference>